<gene>
    <name evidence="5" type="ORF">M378DRAFT_77992</name>
</gene>
<evidence type="ECO:0000313" key="5">
    <source>
        <dbReference type="EMBL" id="KIL64556.1"/>
    </source>
</evidence>
<organism evidence="5 6">
    <name type="scientific">Amanita muscaria (strain Koide BX008)</name>
    <dbReference type="NCBI Taxonomy" id="946122"/>
    <lineage>
        <taxon>Eukaryota</taxon>
        <taxon>Fungi</taxon>
        <taxon>Dikarya</taxon>
        <taxon>Basidiomycota</taxon>
        <taxon>Agaricomycotina</taxon>
        <taxon>Agaricomycetes</taxon>
        <taxon>Agaricomycetidae</taxon>
        <taxon>Agaricales</taxon>
        <taxon>Pluteineae</taxon>
        <taxon>Amanitaceae</taxon>
        <taxon>Amanita</taxon>
    </lineage>
</organism>
<evidence type="ECO:0000256" key="1">
    <source>
        <dbReference type="ARBA" id="ARBA00004173"/>
    </source>
</evidence>
<comment type="similarity">
    <text evidence="2 4">Belongs to the ATPase inhibitor family.</text>
</comment>
<dbReference type="STRING" id="946122.A0A0C2X5M2"/>
<name>A0A0C2X5M2_AMAMK</name>
<accession>A0A0C2X5M2</accession>
<comment type="subcellular location">
    <subcellularLocation>
        <location evidence="1">Mitochondrion</location>
    </subcellularLocation>
</comment>
<evidence type="ECO:0000313" key="6">
    <source>
        <dbReference type="Proteomes" id="UP000054549"/>
    </source>
</evidence>
<reference evidence="5 6" key="1">
    <citation type="submission" date="2014-04" db="EMBL/GenBank/DDBJ databases">
        <title>Evolutionary Origins and Diversification of the Mycorrhizal Mutualists.</title>
        <authorList>
            <consortium name="DOE Joint Genome Institute"/>
            <consortium name="Mycorrhizal Genomics Consortium"/>
            <person name="Kohler A."/>
            <person name="Kuo A."/>
            <person name="Nagy L.G."/>
            <person name="Floudas D."/>
            <person name="Copeland A."/>
            <person name="Barry K.W."/>
            <person name="Cichocki N."/>
            <person name="Veneault-Fourrey C."/>
            <person name="LaButti K."/>
            <person name="Lindquist E.A."/>
            <person name="Lipzen A."/>
            <person name="Lundell T."/>
            <person name="Morin E."/>
            <person name="Murat C."/>
            <person name="Riley R."/>
            <person name="Ohm R."/>
            <person name="Sun H."/>
            <person name="Tunlid A."/>
            <person name="Henrissat B."/>
            <person name="Grigoriev I.V."/>
            <person name="Hibbett D.S."/>
            <person name="Martin F."/>
        </authorList>
    </citation>
    <scope>NUCLEOTIDE SEQUENCE [LARGE SCALE GENOMIC DNA]</scope>
    <source>
        <strain evidence="5 6">Koide BX008</strain>
    </source>
</reference>
<proteinExistence type="inferred from homology"/>
<evidence type="ECO:0000256" key="2">
    <source>
        <dbReference type="ARBA" id="ARBA00010901"/>
    </source>
</evidence>
<keyword evidence="6" id="KW-1185">Reference proteome</keyword>
<dbReference type="HOGENOM" id="CLU_1824816_0_0_1"/>
<dbReference type="Pfam" id="PF04568">
    <property type="entry name" value="IATP"/>
    <property type="match status" value="1"/>
</dbReference>
<keyword evidence="3" id="KW-0496">Mitochondrion</keyword>
<dbReference type="Gene3D" id="1.20.5.500">
    <property type="entry name" value="Single helix bin"/>
    <property type="match status" value="1"/>
</dbReference>
<dbReference type="InterPro" id="IPR007648">
    <property type="entry name" value="ATPase_inhibitor_mt"/>
</dbReference>
<dbReference type="InParanoid" id="A0A0C2X5M2"/>
<evidence type="ECO:0000256" key="4">
    <source>
        <dbReference type="RuleBase" id="RU368087"/>
    </source>
</evidence>
<dbReference type="AlphaFoldDB" id="A0A0C2X5M2"/>
<evidence type="ECO:0000256" key="3">
    <source>
        <dbReference type="ARBA" id="ARBA00023128"/>
    </source>
</evidence>
<protein>
    <recommendedName>
        <fullName evidence="4">ATPase inhibitor, mitochondrial</fullName>
    </recommendedName>
</protein>
<dbReference type="Proteomes" id="UP000054549">
    <property type="component" value="Unassembled WGS sequence"/>
</dbReference>
<dbReference type="GO" id="GO:0042030">
    <property type="term" value="F:ATPase inhibitor activity"/>
    <property type="evidence" value="ECO:0007669"/>
    <property type="project" value="InterPro"/>
</dbReference>
<dbReference type="GO" id="GO:0005739">
    <property type="term" value="C:mitochondrion"/>
    <property type="evidence" value="ECO:0007669"/>
    <property type="project" value="UniProtKB-SubCell"/>
</dbReference>
<dbReference type="OrthoDB" id="5532350at2759"/>
<comment type="function">
    <text evidence="4">Inhibits the enzyme activity of ATPase.</text>
</comment>
<dbReference type="SUPFAM" id="SSF64602">
    <property type="entry name" value="F1 ATPase inhibitor, IF1, C-terminal domain"/>
    <property type="match status" value="1"/>
</dbReference>
<sequence length="141" mass="16350">MLARTIVARSVPRVFAARYSTKPTDGSVAQSKPFGKKEKAHEDEYIHRREVEELAKLRKQVSNLMELYVRMVLMIHPCKIEKKKKELVRLSLPNDFGALAHACPHRLSSSKYAKRLRMKRSKRRFGHRTACISGDRCLFQV</sequence>
<dbReference type="EMBL" id="KN818248">
    <property type="protein sequence ID" value="KIL64556.1"/>
    <property type="molecule type" value="Genomic_DNA"/>
</dbReference>